<comment type="caution">
    <text evidence="5">The sequence shown here is derived from an EMBL/GenBank/DDBJ whole genome shotgun (WGS) entry which is preliminary data.</text>
</comment>
<gene>
    <name evidence="5" type="ORF">DCHRY22_LOCUS7727</name>
</gene>
<dbReference type="Pfam" id="PF10545">
    <property type="entry name" value="MADF_DNA_bdg"/>
    <property type="match status" value="1"/>
</dbReference>
<organism evidence="5 6">
    <name type="scientific">Danaus chrysippus</name>
    <name type="common">African queen</name>
    <dbReference type="NCBI Taxonomy" id="151541"/>
    <lineage>
        <taxon>Eukaryota</taxon>
        <taxon>Metazoa</taxon>
        <taxon>Ecdysozoa</taxon>
        <taxon>Arthropoda</taxon>
        <taxon>Hexapoda</taxon>
        <taxon>Insecta</taxon>
        <taxon>Pterygota</taxon>
        <taxon>Neoptera</taxon>
        <taxon>Endopterygota</taxon>
        <taxon>Lepidoptera</taxon>
        <taxon>Glossata</taxon>
        <taxon>Ditrysia</taxon>
        <taxon>Papilionoidea</taxon>
        <taxon>Nymphalidae</taxon>
        <taxon>Danainae</taxon>
        <taxon>Danaini</taxon>
        <taxon>Danaina</taxon>
        <taxon>Danaus</taxon>
        <taxon>Anosia</taxon>
    </lineage>
</organism>
<accession>A0A8J2QXP3</accession>
<dbReference type="Pfam" id="PF02944">
    <property type="entry name" value="BESS"/>
    <property type="match status" value="1"/>
</dbReference>
<evidence type="ECO:0000259" key="3">
    <source>
        <dbReference type="PROSITE" id="PS51029"/>
    </source>
</evidence>
<sequence length="236" mass="27951">MTMMQFEYDPESLIEEVKKRPGIWDFDNVDYRTKSTRHKLWTEVVNALMSSDVKISKSERRELELQLQKKWKSMRDCFQKYVSHPNRTKRPYIYSKHLSFLIKNQKEVPQTETGSSESEEGTSRKTSWRRRKKLKLARDSSDDNDIDKDDCRSNDGVTIEIPLKQPTYKPVIDEFAFASVDSQSRTEQEDPDKLFLLSLLPHLKSVPEEMRLNIKMDIMQVLRNANYQSQMIHKII</sequence>
<reference evidence="5" key="1">
    <citation type="submission" date="2021-09" db="EMBL/GenBank/DDBJ databases">
        <authorList>
            <person name="Martin H S."/>
        </authorList>
    </citation>
    <scope>NUCLEOTIDE SEQUENCE</scope>
</reference>
<dbReference type="PROSITE" id="PS51031">
    <property type="entry name" value="BESS"/>
    <property type="match status" value="1"/>
</dbReference>
<feature type="domain" description="MADF" evidence="3">
    <location>
        <begin position="12"/>
        <end position="106"/>
    </location>
</feature>
<keyword evidence="6" id="KW-1185">Reference proteome</keyword>
<dbReference type="PROSITE" id="PS51029">
    <property type="entry name" value="MADF"/>
    <property type="match status" value="1"/>
</dbReference>
<comment type="subcellular location">
    <subcellularLocation>
        <location evidence="1">Nucleus</location>
    </subcellularLocation>
</comment>
<dbReference type="GO" id="GO:0005634">
    <property type="term" value="C:nucleus"/>
    <property type="evidence" value="ECO:0007669"/>
    <property type="project" value="UniProtKB-SubCell"/>
</dbReference>
<protein>
    <submittedName>
        <fullName evidence="5">(African queen) hypothetical protein</fullName>
    </submittedName>
</protein>
<dbReference type="PANTHER" id="PTHR12243:SF67">
    <property type="entry name" value="COREPRESSOR OF PANGOLIN, ISOFORM A-RELATED"/>
    <property type="match status" value="1"/>
</dbReference>
<proteinExistence type="predicted"/>
<feature type="compositionally biased region" description="Basic residues" evidence="2">
    <location>
        <begin position="126"/>
        <end position="135"/>
    </location>
</feature>
<dbReference type="Proteomes" id="UP000789524">
    <property type="component" value="Unassembled WGS sequence"/>
</dbReference>
<dbReference type="OrthoDB" id="7444849at2759"/>
<evidence type="ECO:0000256" key="1">
    <source>
        <dbReference type="PROSITE-ProRule" id="PRU00371"/>
    </source>
</evidence>
<dbReference type="GO" id="GO:0006357">
    <property type="term" value="P:regulation of transcription by RNA polymerase II"/>
    <property type="evidence" value="ECO:0007669"/>
    <property type="project" value="TreeGrafter"/>
</dbReference>
<dbReference type="InterPro" id="IPR039353">
    <property type="entry name" value="TF_Adf1"/>
</dbReference>
<dbReference type="AlphaFoldDB" id="A0A8J2QXP3"/>
<keyword evidence="1" id="KW-0539">Nucleus</keyword>
<dbReference type="GO" id="GO:0005667">
    <property type="term" value="C:transcription regulator complex"/>
    <property type="evidence" value="ECO:0007669"/>
    <property type="project" value="TreeGrafter"/>
</dbReference>
<name>A0A8J2QXP3_9NEOP</name>
<dbReference type="GO" id="GO:0003677">
    <property type="term" value="F:DNA binding"/>
    <property type="evidence" value="ECO:0007669"/>
    <property type="project" value="InterPro"/>
</dbReference>
<evidence type="ECO:0000313" key="6">
    <source>
        <dbReference type="Proteomes" id="UP000789524"/>
    </source>
</evidence>
<evidence type="ECO:0000256" key="2">
    <source>
        <dbReference type="SAM" id="MobiDB-lite"/>
    </source>
</evidence>
<dbReference type="InterPro" id="IPR006578">
    <property type="entry name" value="MADF-dom"/>
</dbReference>
<feature type="region of interest" description="Disordered" evidence="2">
    <location>
        <begin position="106"/>
        <end position="152"/>
    </location>
</feature>
<dbReference type="PANTHER" id="PTHR12243">
    <property type="entry name" value="MADF DOMAIN TRANSCRIPTION FACTOR"/>
    <property type="match status" value="1"/>
</dbReference>
<evidence type="ECO:0000313" key="5">
    <source>
        <dbReference type="EMBL" id="CAG9567472.1"/>
    </source>
</evidence>
<dbReference type="EMBL" id="CAKASE010000058">
    <property type="protein sequence ID" value="CAG9567472.1"/>
    <property type="molecule type" value="Genomic_DNA"/>
</dbReference>
<dbReference type="InterPro" id="IPR004210">
    <property type="entry name" value="BESS_motif"/>
</dbReference>
<feature type="domain" description="BESS" evidence="4">
    <location>
        <begin position="189"/>
        <end position="228"/>
    </location>
</feature>
<evidence type="ECO:0000259" key="4">
    <source>
        <dbReference type="PROSITE" id="PS51031"/>
    </source>
</evidence>
<dbReference type="SMART" id="SM00595">
    <property type="entry name" value="MADF"/>
    <property type="match status" value="1"/>
</dbReference>